<comment type="caution">
    <text evidence="2">The sequence shown here is derived from an EMBL/GenBank/DDBJ whole genome shotgun (WGS) entry which is preliminary data.</text>
</comment>
<keyword evidence="3" id="KW-1185">Reference proteome</keyword>
<dbReference type="InterPro" id="IPR005288">
    <property type="entry name" value="NadB"/>
</dbReference>
<proteinExistence type="predicted"/>
<dbReference type="EMBL" id="RYZH01000054">
    <property type="protein sequence ID" value="RUL83972.1"/>
    <property type="molecule type" value="Genomic_DNA"/>
</dbReference>
<evidence type="ECO:0000313" key="3">
    <source>
        <dbReference type="Proteomes" id="UP000280296"/>
    </source>
</evidence>
<accession>A0A432MEN7</accession>
<keyword evidence="1" id="KW-0732">Signal</keyword>
<dbReference type="GO" id="GO:0009435">
    <property type="term" value="P:NAD+ biosynthetic process"/>
    <property type="evidence" value="ECO:0007669"/>
    <property type="project" value="InterPro"/>
</dbReference>
<evidence type="ECO:0000313" key="2">
    <source>
        <dbReference type="EMBL" id="RUL83972.1"/>
    </source>
</evidence>
<dbReference type="AlphaFoldDB" id="A0A432MEN7"/>
<dbReference type="PANTHER" id="PTHR42716">
    <property type="entry name" value="L-ASPARTATE OXIDASE"/>
    <property type="match status" value="1"/>
</dbReference>
<sequence length="565" mass="61491">MHRRRFLTASSSGLAALLAARSGRPAAEAAAYRGRQIEADVAVIGGGLGGCSAALAALRLGKTVVMTEATDWVGGQLTSQAVPPDEHPWIEQFGRNASYAELRNRTRSFYRRNYPLTADARDARHLDPGNGSVSALCAEPKAFLWALTEMLAPFASSGRLTVLLEHEPVSAEVEGDLVRGVTVRDANSGDRRTLAAPYILDATELGDLLELAGVEHVVGFEAASVTGDRFAPETAEPLNQQALTVCFPLEHRPGEDHTIDRPAEYAFWREFVPDLSPPWPGPLLSLTYSNPQTLQPRTLPFDPTSNASGWWTYRRILDPAHFRPDVFAGSHGVTIVNWPQNDYLLGPIIGVTADEAARHLERAKQLSLSLLYWLQTECPRPDGGLGWPGLRPRPDLVGSADGLAKAPYIRESRRITAEFTVLERHVGTEARRAADGPDVAEATFPDSVGVGSYRIDLHPSTGGDNYIDVSSLPFEIPLGALIPVRVKNLLPACKNLGTTHLTNGCYRLHPVEWAIGEAAGTLASFCLDRGLSPRAVRNTPDHLRAFQALLSSRGVELHWPHARPR</sequence>
<dbReference type="Gene3D" id="3.50.50.60">
    <property type="entry name" value="FAD/NAD(P)-binding domain"/>
    <property type="match status" value="1"/>
</dbReference>
<dbReference type="Proteomes" id="UP000280296">
    <property type="component" value="Unassembled WGS sequence"/>
</dbReference>
<protein>
    <submittedName>
        <fullName evidence="2">FAD-dependent oxidoreductase</fullName>
    </submittedName>
</protein>
<dbReference type="PANTHER" id="PTHR42716:SF1">
    <property type="entry name" value="SLL0471 PROTEIN"/>
    <property type="match status" value="1"/>
</dbReference>
<feature type="chain" id="PRO_5019084454" evidence="1">
    <location>
        <begin position="27"/>
        <end position="565"/>
    </location>
</feature>
<dbReference type="InterPro" id="IPR036188">
    <property type="entry name" value="FAD/NAD-bd_sf"/>
</dbReference>
<feature type="signal peptide" evidence="1">
    <location>
        <begin position="1"/>
        <end position="26"/>
    </location>
</feature>
<dbReference type="SUPFAM" id="SSF51905">
    <property type="entry name" value="FAD/NAD(P)-binding domain"/>
    <property type="match status" value="1"/>
</dbReference>
<organism evidence="2 3">
    <name type="scientific">Tautonia sociabilis</name>
    <dbReference type="NCBI Taxonomy" id="2080755"/>
    <lineage>
        <taxon>Bacteria</taxon>
        <taxon>Pseudomonadati</taxon>
        <taxon>Planctomycetota</taxon>
        <taxon>Planctomycetia</taxon>
        <taxon>Isosphaerales</taxon>
        <taxon>Isosphaeraceae</taxon>
        <taxon>Tautonia</taxon>
    </lineage>
</organism>
<gene>
    <name evidence="2" type="ORF">TsocGM_21350</name>
</gene>
<name>A0A432MEN7_9BACT</name>
<dbReference type="GO" id="GO:0008734">
    <property type="term" value="F:L-aspartate oxidase activity"/>
    <property type="evidence" value="ECO:0007669"/>
    <property type="project" value="InterPro"/>
</dbReference>
<reference evidence="2 3" key="1">
    <citation type="submission" date="2018-12" db="EMBL/GenBank/DDBJ databases">
        <authorList>
            <person name="Toschakov S.V."/>
        </authorList>
    </citation>
    <scope>NUCLEOTIDE SEQUENCE [LARGE SCALE GENOMIC DNA]</scope>
    <source>
        <strain evidence="2 3">GM2012</strain>
    </source>
</reference>
<dbReference type="InterPro" id="IPR006311">
    <property type="entry name" value="TAT_signal"/>
</dbReference>
<dbReference type="OrthoDB" id="615715at2"/>
<reference evidence="2 3" key="2">
    <citation type="submission" date="2019-01" db="EMBL/GenBank/DDBJ databases">
        <title>Tautonia sociabilis, a novel thermotolerant planctomycete of Isosphaeraceae family, isolated from a 4000 m deep subterranean habitat.</title>
        <authorList>
            <person name="Kovaleva O.L."/>
            <person name="Elcheninov A.G."/>
            <person name="Van Heerden E."/>
            <person name="Toshchakov S.V."/>
            <person name="Novikov A."/>
            <person name="Bonch-Osmolovskaya E.A."/>
            <person name="Kublanov I.V."/>
        </authorList>
    </citation>
    <scope>NUCLEOTIDE SEQUENCE [LARGE SCALE GENOMIC DNA]</scope>
    <source>
        <strain evidence="2 3">GM2012</strain>
    </source>
</reference>
<dbReference type="Pfam" id="PF12831">
    <property type="entry name" value="FAD_oxidored"/>
    <property type="match status" value="1"/>
</dbReference>
<evidence type="ECO:0000256" key="1">
    <source>
        <dbReference type="SAM" id="SignalP"/>
    </source>
</evidence>
<dbReference type="PROSITE" id="PS51318">
    <property type="entry name" value="TAT"/>
    <property type="match status" value="1"/>
</dbReference>